<dbReference type="InterPro" id="IPR047640">
    <property type="entry name" value="RpiR-like"/>
</dbReference>
<dbReference type="Pfam" id="PF01418">
    <property type="entry name" value="HTH_6"/>
    <property type="match status" value="1"/>
</dbReference>
<evidence type="ECO:0000259" key="5">
    <source>
        <dbReference type="PROSITE" id="PS51464"/>
    </source>
</evidence>
<dbReference type="PROSITE" id="PS51071">
    <property type="entry name" value="HTH_RPIR"/>
    <property type="match status" value="1"/>
</dbReference>
<keyword evidence="1" id="KW-0805">Transcription regulation</keyword>
<dbReference type="PROSITE" id="PS51464">
    <property type="entry name" value="SIS"/>
    <property type="match status" value="1"/>
</dbReference>
<dbReference type="GO" id="GO:0003677">
    <property type="term" value="F:DNA binding"/>
    <property type="evidence" value="ECO:0007669"/>
    <property type="project" value="UniProtKB-KW"/>
</dbReference>
<dbReference type="GO" id="GO:0003700">
    <property type="term" value="F:DNA-binding transcription factor activity"/>
    <property type="evidence" value="ECO:0007669"/>
    <property type="project" value="InterPro"/>
</dbReference>
<dbReference type="AlphaFoldDB" id="G8PBD1"/>
<dbReference type="GO" id="GO:0097367">
    <property type="term" value="F:carbohydrate derivative binding"/>
    <property type="evidence" value="ECO:0007669"/>
    <property type="project" value="InterPro"/>
</dbReference>
<dbReference type="HOGENOM" id="CLU_055769_4_3_9"/>
<dbReference type="Gene3D" id="1.10.10.10">
    <property type="entry name" value="Winged helix-like DNA-binding domain superfamily/Winged helix DNA-binding domain"/>
    <property type="match status" value="1"/>
</dbReference>
<dbReference type="Gene3D" id="3.40.50.10490">
    <property type="entry name" value="Glucose-6-phosphate isomerase like protein, domain 1"/>
    <property type="match status" value="1"/>
</dbReference>
<dbReference type="PATRIC" id="fig|701521.8.peg.1604"/>
<dbReference type="InterPro" id="IPR036388">
    <property type="entry name" value="WH-like_DNA-bd_sf"/>
</dbReference>
<dbReference type="RefSeq" id="WP_014216114.1">
    <property type="nucleotide sequence ID" value="NC_016605.1"/>
</dbReference>
<dbReference type="InterPro" id="IPR009057">
    <property type="entry name" value="Homeodomain-like_sf"/>
</dbReference>
<evidence type="ECO:0000256" key="1">
    <source>
        <dbReference type="ARBA" id="ARBA00023015"/>
    </source>
</evidence>
<proteinExistence type="predicted"/>
<dbReference type="eggNOG" id="COG1737">
    <property type="taxonomic scope" value="Bacteria"/>
</dbReference>
<organism evidence="6 7">
    <name type="scientific">Pediococcus claussenii (strain ATCC BAA-344 / DSM 14800 / JCM 18046 / KCTC 3811 / LMG 21948 / P06)</name>
    <dbReference type="NCBI Taxonomy" id="701521"/>
    <lineage>
        <taxon>Bacteria</taxon>
        <taxon>Bacillati</taxon>
        <taxon>Bacillota</taxon>
        <taxon>Bacilli</taxon>
        <taxon>Lactobacillales</taxon>
        <taxon>Lactobacillaceae</taxon>
        <taxon>Pediococcus</taxon>
    </lineage>
</organism>
<sequence>MNFFEIVTPNLNTMSKSEMELFNFVVKNMDEVKKMSIREIAAATYVSTATFLRFVKKIGFAGYGEFTTVIKYTILNQNEPTKDVSFTVEQKDYREEYLKNIEETVRVLSNERLHEITAKLSESSNIYLFAKGVSKHAAEYVHYIYSMAGFNVHFPRDKDYRELAAKQVDSKSIVFILTYMGEDEEFLSMINTFNRRRVKPMIVSITEPDNNTIQNLSDTNLYIFTDSIRLNAKNISSRISSIAIMELILYQYVEEYGEKEV</sequence>
<dbReference type="STRING" id="701521.PECL_1703"/>
<gene>
    <name evidence="6" type="ordered locus">PECL_1703</name>
</gene>
<dbReference type="Proteomes" id="UP000005444">
    <property type="component" value="Chromosome"/>
</dbReference>
<dbReference type="InterPro" id="IPR046348">
    <property type="entry name" value="SIS_dom_sf"/>
</dbReference>
<dbReference type="InterPro" id="IPR035472">
    <property type="entry name" value="RpiR-like_SIS"/>
</dbReference>
<dbReference type="InterPro" id="IPR000281">
    <property type="entry name" value="HTH_RpiR"/>
</dbReference>
<dbReference type="PANTHER" id="PTHR30514">
    <property type="entry name" value="GLUCOKINASE"/>
    <property type="match status" value="1"/>
</dbReference>
<dbReference type="GO" id="GO:1901135">
    <property type="term" value="P:carbohydrate derivative metabolic process"/>
    <property type="evidence" value="ECO:0007669"/>
    <property type="project" value="InterPro"/>
</dbReference>
<dbReference type="SUPFAM" id="SSF46689">
    <property type="entry name" value="Homeodomain-like"/>
    <property type="match status" value="1"/>
</dbReference>
<dbReference type="Pfam" id="PF01380">
    <property type="entry name" value="SIS"/>
    <property type="match status" value="1"/>
</dbReference>
<evidence type="ECO:0000313" key="6">
    <source>
        <dbReference type="EMBL" id="AEV95920.1"/>
    </source>
</evidence>
<keyword evidence="3" id="KW-0804">Transcription</keyword>
<dbReference type="InterPro" id="IPR001347">
    <property type="entry name" value="SIS_dom"/>
</dbReference>
<keyword evidence="2" id="KW-0238">DNA-binding</keyword>
<evidence type="ECO:0000259" key="4">
    <source>
        <dbReference type="PROSITE" id="PS51071"/>
    </source>
</evidence>
<dbReference type="PANTHER" id="PTHR30514:SF10">
    <property type="entry name" value="MURR_RPIR FAMILY TRANSCRIPTIONAL REGULATOR"/>
    <property type="match status" value="1"/>
</dbReference>
<dbReference type="SUPFAM" id="SSF53697">
    <property type="entry name" value="SIS domain"/>
    <property type="match status" value="1"/>
</dbReference>
<evidence type="ECO:0000313" key="7">
    <source>
        <dbReference type="Proteomes" id="UP000005444"/>
    </source>
</evidence>
<evidence type="ECO:0000256" key="2">
    <source>
        <dbReference type="ARBA" id="ARBA00023125"/>
    </source>
</evidence>
<accession>G8PBD1</accession>
<keyword evidence="7" id="KW-1185">Reference proteome</keyword>
<dbReference type="CDD" id="cd05013">
    <property type="entry name" value="SIS_RpiR"/>
    <property type="match status" value="1"/>
</dbReference>
<protein>
    <submittedName>
        <fullName evidence="6">Helix-turn-helix domain, rpiR family protein</fullName>
    </submittedName>
</protein>
<feature type="domain" description="HTH rpiR-type" evidence="4">
    <location>
        <begin position="1"/>
        <end position="77"/>
    </location>
</feature>
<dbReference type="KEGG" id="pce:PECL_1703"/>
<feature type="domain" description="SIS" evidence="5">
    <location>
        <begin position="116"/>
        <end position="258"/>
    </location>
</feature>
<dbReference type="EMBL" id="CP003137">
    <property type="protein sequence ID" value="AEV95920.1"/>
    <property type="molecule type" value="Genomic_DNA"/>
</dbReference>
<evidence type="ECO:0000256" key="3">
    <source>
        <dbReference type="ARBA" id="ARBA00023163"/>
    </source>
</evidence>
<name>G8PBD1_PEDCP</name>
<reference evidence="6 7" key="1">
    <citation type="journal article" date="2012" name="J. Bacteriol.">
        <title>Complete Genome Sequence of the Beer Spoilage Organism Pediococcus claussenii ATCC BAA-344T.</title>
        <authorList>
            <person name="Pittet V."/>
            <person name="Abegunde T."/>
            <person name="Marfleet T."/>
            <person name="Haakensen M."/>
            <person name="Morrow K."/>
            <person name="Jayaprakash T."/>
            <person name="Schroeder K."/>
            <person name="Trost B."/>
            <person name="Byrns S."/>
            <person name="Bergsveinson J."/>
            <person name="Kusalik A."/>
            <person name="Ziola B."/>
        </authorList>
    </citation>
    <scope>NUCLEOTIDE SEQUENCE [LARGE SCALE GENOMIC DNA]</scope>
    <source>
        <strain evidence="6 7">ATCC BAA-344</strain>
    </source>
</reference>